<comment type="caution">
    <text evidence="1">The sequence shown here is derived from an EMBL/GenBank/DDBJ whole genome shotgun (WGS) entry which is preliminary data.</text>
</comment>
<evidence type="ECO:0000313" key="1">
    <source>
        <dbReference type="EMBL" id="KAI4343936.1"/>
    </source>
</evidence>
<sequence length="67" mass="7713">MRSTGIVAFRDSKLKTFPDEILDLDRSVRTLDLTNNRIVDIPVEIGKLTNLQRLYVGCEKFWNTGND</sequence>
<gene>
    <name evidence="1" type="ORF">L6164_011224</name>
</gene>
<accession>A0ACB9P927</accession>
<organism evidence="1 2">
    <name type="scientific">Bauhinia variegata</name>
    <name type="common">Purple orchid tree</name>
    <name type="synonym">Phanera variegata</name>
    <dbReference type="NCBI Taxonomy" id="167791"/>
    <lineage>
        <taxon>Eukaryota</taxon>
        <taxon>Viridiplantae</taxon>
        <taxon>Streptophyta</taxon>
        <taxon>Embryophyta</taxon>
        <taxon>Tracheophyta</taxon>
        <taxon>Spermatophyta</taxon>
        <taxon>Magnoliopsida</taxon>
        <taxon>eudicotyledons</taxon>
        <taxon>Gunneridae</taxon>
        <taxon>Pentapetalae</taxon>
        <taxon>rosids</taxon>
        <taxon>fabids</taxon>
        <taxon>Fabales</taxon>
        <taxon>Fabaceae</taxon>
        <taxon>Cercidoideae</taxon>
        <taxon>Cercideae</taxon>
        <taxon>Bauhiniinae</taxon>
        <taxon>Bauhinia</taxon>
    </lineage>
</organism>
<keyword evidence="2" id="KW-1185">Reference proteome</keyword>
<evidence type="ECO:0000313" key="2">
    <source>
        <dbReference type="Proteomes" id="UP000828941"/>
    </source>
</evidence>
<proteinExistence type="predicted"/>
<dbReference type="EMBL" id="CM039430">
    <property type="protein sequence ID" value="KAI4343936.1"/>
    <property type="molecule type" value="Genomic_DNA"/>
</dbReference>
<reference evidence="1 2" key="1">
    <citation type="journal article" date="2022" name="DNA Res.">
        <title>Chromosomal-level genome assembly of the orchid tree Bauhinia variegata (Leguminosae; Cercidoideae) supports the allotetraploid origin hypothesis of Bauhinia.</title>
        <authorList>
            <person name="Zhong Y."/>
            <person name="Chen Y."/>
            <person name="Zheng D."/>
            <person name="Pang J."/>
            <person name="Liu Y."/>
            <person name="Luo S."/>
            <person name="Meng S."/>
            <person name="Qian L."/>
            <person name="Wei D."/>
            <person name="Dai S."/>
            <person name="Zhou R."/>
        </authorList>
    </citation>
    <scope>NUCLEOTIDE SEQUENCE [LARGE SCALE GENOMIC DNA]</scope>
    <source>
        <strain evidence="1">BV-YZ2020</strain>
    </source>
</reference>
<name>A0ACB9P927_BAUVA</name>
<protein>
    <submittedName>
        <fullName evidence="1">Uncharacterized protein</fullName>
    </submittedName>
</protein>
<dbReference type="Proteomes" id="UP000828941">
    <property type="component" value="Chromosome 5"/>
</dbReference>